<dbReference type="AlphaFoldDB" id="A0A6A6QE73"/>
<evidence type="ECO:0000313" key="3">
    <source>
        <dbReference type="EMBL" id="KAF2489953.1"/>
    </source>
</evidence>
<proteinExistence type="predicted"/>
<dbReference type="Proteomes" id="UP000799750">
    <property type="component" value="Unassembled WGS sequence"/>
</dbReference>
<name>A0A6A6QE73_9PEZI</name>
<protein>
    <submittedName>
        <fullName evidence="3">Uncharacterized protein</fullName>
    </submittedName>
</protein>
<dbReference type="EMBL" id="MU004198">
    <property type="protein sequence ID" value="KAF2489953.1"/>
    <property type="molecule type" value="Genomic_DNA"/>
</dbReference>
<keyword evidence="2" id="KW-0732">Signal</keyword>
<keyword evidence="4" id="KW-1185">Reference proteome</keyword>
<accession>A0A6A6QE73</accession>
<dbReference type="OrthoDB" id="3793221at2759"/>
<feature type="region of interest" description="Disordered" evidence="1">
    <location>
        <begin position="27"/>
        <end position="57"/>
    </location>
</feature>
<organism evidence="3 4">
    <name type="scientific">Lophium mytilinum</name>
    <dbReference type="NCBI Taxonomy" id="390894"/>
    <lineage>
        <taxon>Eukaryota</taxon>
        <taxon>Fungi</taxon>
        <taxon>Dikarya</taxon>
        <taxon>Ascomycota</taxon>
        <taxon>Pezizomycotina</taxon>
        <taxon>Dothideomycetes</taxon>
        <taxon>Pleosporomycetidae</taxon>
        <taxon>Mytilinidiales</taxon>
        <taxon>Mytilinidiaceae</taxon>
        <taxon>Lophium</taxon>
    </lineage>
</organism>
<sequence>MIQSSTLSLLSLLGGISALIVHSESITTTPTDPTLERRQDPPPTDVAGAPNAASIPTLTLGPEDQYAAKTPTGDKLQIYPTGLYDDFPKDGITISFGPELHVKIKDTMDNKCKGSFQDCQSALIPLLYNTDVGTVVKRFAPATYYASVLVASISWVIQRLWNKEQPQHVKFPYTDLHQMQDLGPVETIAIQQEDADPTTIAMPASPTPTPTKTEFITIETLTADSGERKAGDIVYHVPVDTANRMKDLLGILGLDIVQKSCKDQDLNKPVKSRIRADVLEECVRNIERLVDAVAEAAPRELVRVAAENIPAQPAPDQLVGLPIRHLVLNNRLVIVRIAHVDQVAEWARLVALVAVLNIVAEWAFQPQAHMENDIWIPDSALEKSLKWKDVLCPKDILCVDDECKGQKEEQDMIEWSPICQSDENRGCRCEPITWIYQTEVARDYMDTQYAWLEELLARADTPEFKPKCDGDFQESQVGVDLFST</sequence>
<evidence type="ECO:0000256" key="2">
    <source>
        <dbReference type="SAM" id="SignalP"/>
    </source>
</evidence>
<feature type="chain" id="PRO_5025591245" evidence="2">
    <location>
        <begin position="19"/>
        <end position="484"/>
    </location>
</feature>
<gene>
    <name evidence="3" type="ORF">BU16DRAFT_471165</name>
</gene>
<reference evidence="3" key="1">
    <citation type="journal article" date="2020" name="Stud. Mycol.">
        <title>101 Dothideomycetes genomes: a test case for predicting lifestyles and emergence of pathogens.</title>
        <authorList>
            <person name="Haridas S."/>
            <person name="Albert R."/>
            <person name="Binder M."/>
            <person name="Bloem J."/>
            <person name="Labutti K."/>
            <person name="Salamov A."/>
            <person name="Andreopoulos B."/>
            <person name="Baker S."/>
            <person name="Barry K."/>
            <person name="Bills G."/>
            <person name="Bluhm B."/>
            <person name="Cannon C."/>
            <person name="Castanera R."/>
            <person name="Culley D."/>
            <person name="Daum C."/>
            <person name="Ezra D."/>
            <person name="Gonzalez J."/>
            <person name="Henrissat B."/>
            <person name="Kuo A."/>
            <person name="Liang C."/>
            <person name="Lipzen A."/>
            <person name="Lutzoni F."/>
            <person name="Magnuson J."/>
            <person name="Mondo S."/>
            <person name="Nolan M."/>
            <person name="Ohm R."/>
            <person name="Pangilinan J."/>
            <person name="Park H.-J."/>
            <person name="Ramirez L."/>
            <person name="Alfaro M."/>
            <person name="Sun H."/>
            <person name="Tritt A."/>
            <person name="Yoshinaga Y."/>
            <person name="Zwiers L.-H."/>
            <person name="Turgeon B."/>
            <person name="Goodwin S."/>
            <person name="Spatafora J."/>
            <person name="Crous P."/>
            <person name="Grigoriev I."/>
        </authorList>
    </citation>
    <scope>NUCLEOTIDE SEQUENCE</scope>
    <source>
        <strain evidence="3">CBS 269.34</strain>
    </source>
</reference>
<evidence type="ECO:0000313" key="4">
    <source>
        <dbReference type="Proteomes" id="UP000799750"/>
    </source>
</evidence>
<feature type="signal peptide" evidence="2">
    <location>
        <begin position="1"/>
        <end position="18"/>
    </location>
</feature>
<evidence type="ECO:0000256" key="1">
    <source>
        <dbReference type="SAM" id="MobiDB-lite"/>
    </source>
</evidence>